<dbReference type="RefSeq" id="WP_108991925.1">
    <property type="nucleotide sequence ID" value="NZ_BDQX01000054.1"/>
</dbReference>
<feature type="region of interest" description="Disordered" evidence="1">
    <location>
        <begin position="27"/>
        <end position="88"/>
    </location>
</feature>
<dbReference type="EMBL" id="BDQX01000054">
    <property type="protein sequence ID" value="GBG06727.1"/>
    <property type="molecule type" value="Genomic_DNA"/>
</dbReference>
<evidence type="ECO:0000256" key="2">
    <source>
        <dbReference type="SAM" id="SignalP"/>
    </source>
</evidence>
<reference evidence="3 4" key="1">
    <citation type="submission" date="2017-08" db="EMBL/GenBank/DDBJ databases">
        <title>Substantial Increase in Enzyme Production by Combined Drug-Resistance Mutations in Paenibacillus agaridevorans.</title>
        <authorList>
            <person name="Tanaka Y."/>
            <person name="Funane K."/>
            <person name="Hosaka T."/>
            <person name="Shiwa Y."/>
            <person name="Fujita N."/>
            <person name="Miyazaki T."/>
            <person name="Yoshikawa H."/>
            <person name="Murakami K."/>
            <person name="Kasahara K."/>
            <person name="Inaoka T."/>
            <person name="Hiraga Y."/>
            <person name="Ochi K."/>
        </authorList>
    </citation>
    <scope>NUCLEOTIDE SEQUENCE [LARGE SCALE GENOMIC DNA]</scope>
    <source>
        <strain evidence="3 4">T-3040</strain>
    </source>
</reference>
<gene>
    <name evidence="3" type="ORF">PAT3040_01261</name>
</gene>
<protein>
    <recommendedName>
        <fullName evidence="5">Lipoprotein</fullName>
    </recommendedName>
</protein>
<dbReference type="PROSITE" id="PS51257">
    <property type="entry name" value="PROKAR_LIPOPROTEIN"/>
    <property type="match status" value="1"/>
</dbReference>
<evidence type="ECO:0000256" key="1">
    <source>
        <dbReference type="SAM" id="MobiDB-lite"/>
    </source>
</evidence>
<evidence type="ECO:0000313" key="3">
    <source>
        <dbReference type="EMBL" id="GBG06727.1"/>
    </source>
</evidence>
<evidence type="ECO:0000313" key="4">
    <source>
        <dbReference type="Proteomes" id="UP000245202"/>
    </source>
</evidence>
<sequence length="162" mass="17025">MKNKRRTKTAGAAAILMAVMLTASACGANNSNAGQNVNGSPEPGINDQLPEESGIQDPGSIGDDEETKQPEESAPTTGGGTDPDAPADIIISNEGIYTGQNDSNSIEIRTDEGAETYQITEELASAIEALPTDAPVAFEYTEKVIDSEQGIKQLWLTKIEAK</sequence>
<feature type="compositionally biased region" description="Low complexity" evidence="1">
    <location>
        <begin position="27"/>
        <end position="36"/>
    </location>
</feature>
<feature type="chain" id="PRO_5015349358" description="Lipoprotein" evidence="2">
    <location>
        <begin position="26"/>
        <end position="162"/>
    </location>
</feature>
<feature type="signal peptide" evidence="2">
    <location>
        <begin position="1"/>
        <end position="25"/>
    </location>
</feature>
<proteinExistence type="predicted"/>
<accession>A0A2R5EJL2</accession>
<organism evidence="3 4">
    <name type="scientific">Paenibacillus agaridevorans</name>
    <dbReference type="NCBI Taxonomy" id="171404"/>
    <lineage>
        <taxon>Bacteria</taxon>
        <taxon>Bacillati</taxon>
        <taxon>Bacillota</taxon>
        <taxon>Bacilli</taxon>
        <taxon>Bacillales</taxon>
        <taxon>Paenibacillaceae</taxon>
        <taxon>Paenibacillus</taxon>
    </lineage>
</organism>
<dbReference type="AlphaFoldDB" id="A0A2R5EJL2"/>
<keyword evidence="2" id="KW-0732">Signal</keyword>
<keyword evidence="4" id="KW-1185">Reference proteome</keyword>
<dbReference type="Proteomes" id="UP000245202">
    <property type="component" value="Unassembled WGS sequence"/>
</dbReference>
<evidence type="ECO:0008006" key="5">
    <source>
        <dbReference type="Google" id="ProtNLM"/>
    </source>
</evidence>
<name>A0A2R5EJL2_9BACL</name>
<comment type="caution">
    <text evidence="3">The sequence shown here is derived from an EMBL/GenBank/DDBJ whole genome shotgun (WGS) entry which is preliminary data.</text>
</comment>